<dbReference type="EMBL" id="LKEB01000007">
    <property type="protein sequence ID" value="ROW15952.1"/>
    <property type="molecule type" value="Genomic_DNA"/>
</dbReference>
<dbReference type="InParanoid" id="A0A423XHX9"/>
<proteinExistence type="predicted"/>
<name>A0A423XHX9_9PEZI</name>
<comment type="caution">
    <text evidence="2">The sequence shown here is derived from an EMBL/GenBank/DDBJ whole genome shotgun (WGS) entry which is preliminary data.</text>
</comment>
<organism evidence="2 3">
    <name type="scientific">Cytospora leucostoma</name>
    <dbReference type="NCBI Taxonomy" id="1230097"/>
    <lineage>
        <taxon>Eukaryota</taxon>
        <taxon>Fungi</taxon>
        <taxon>Dikarya</taxon>
        <taxon>Ascomycota</taxon>
        <taxon>Pezizomycotina</taxon>
        <taxon>Sordariomycetes</taxon>
        <taxon>Sordariomycetidae</taxon>
        <taxon>Diaporthales</taxon>
        <taxon>Cytosporaceae</taxon>
        <taxon>Cytospora</taxon>
    </lineage>
</organism>
<evidence type="ECO:0000313" key="2">
    <source>
        <dbReference type="EMBL" id="ROW15952.1"/>
    </source>
</evidence>
<feature type="region of interest" description="Disordered" evidence="1">
    <location>
        <begin position="1"/>
        <end position="24"/>
    </location>
</feature>
<accession>A0A423XHX9</accession>
<reference evidence="2 3" key="1">
    <citation type="submission" date="2015-09" db="EMBL/GenBank/DDBJ databases">
        <title>Host preference determinants of Valsa canker pathogens revealed by comparative genomics.</title>
        <authorList>
            <person name="Yin Z."/>
            <person name="Huang L."/>
        </authorList>
    </citation>
    <scope>NUCLEOTIDE SEQUENCE [LARGE SCALE GENOMIC DNA]</scope>
    <source>
        <strain evidence="2 3">SXYLt</strain>
    </source>
</reference>
<gene>
    <name evidence="2" type="ORF">VPNG_02449</name>
</gene>
<evidence type="ECO:0000313" key="3">
    <source>
        <dbReference type="Proteomes" id="UP000285146"/>
    </source>
</evidence>
<sequence>MSVRYHRRGSWDEPTPSSHGPQDGWKVKPWSLSELAHVKFMVPSMAYKQLIGDVLREGCDSG</sequence>
<keyword evidence="3" id="KW-1185">Reference proteome</keyword>
<evidence type="ECO:0000256" key="1">
    <source>
        <dbReference type="SAM" id="MobiDB-lite"/>
    </source>
</evidence>
<protein>
    <submittedName>
        <fullName evidence="2">Uncharacterized protein</fullName>
    </submittedName>
</protein>
<dbReference type="Proteomes" id="UP000285146">
    <property type="component" value="Unassembled WGS sequence"/>
</dbReference>
<dbReference type="AlphaFoldDB" id="A0A423XHX9"/>